<keyword evidence="2" id="KW-1185">Reference proteome</keyword>
<dbReference type="InterPro" id="IPR011386">
    <property type="entry name" value="Put_ATP-NAD_kin"/>
</dbReference>
<dbReference type="Pfam" id="PF20143">
    <property type="entry name" value="NAD_kinase_C"/>
    <property type="match status" value="1"/>
</dbReference>
<evidence type="ECO:0000313" key="2">
    <source>
        <dbReference type="Proteomes" id="UP001301797"/>
    </source>
</evidence>
<dbReference type="InterPro" id="IPR039065">
    <property type="entry name" value="AcoX-like"/>
</dbReference>
<dbReference type="InterPro" id="IPR002504">
    <property type="entry name" value="NADK"/>
</dbReference>
<dbReference type="PANTHER" id="PTHR40697:SF2">
    <property type="entry name" value="ATP-NAD KINASE-RELATED"/>
    <property type="match status" value="1"/>
</dbReference>
<dbReference type="AlphaFoldDB" id="A0AA97FDL5"/>
<dbReference type="Pfam" id="PF01513">
    <property type="entry name" value="NAD_kinase"/>
    <property type="match status" value="1"/>
</dbReference>
<dbReference type="PANTHER" id="PTHR40697">
    <property type="entry name" value="ACETOIN CATABOLISM PROTEIN X"/>
    <property type="match status" value="1"/>
</dbReference>
<dbReference type="GO" id="GO:0003951">
    <property type="term" value="F:NAD+ kinase activity"/>
    <property type="evidence" value="ECO:0007669"/>
    <property type="project" value="InterPro"/>
</dbReference>
<keyword evidence="1" id="KW-0808">Transferase</keyword>
<gene>
    <name evidence="1" type="ORF">F1737_09570</name>
</gene>
<dbReference type="Proteomes" id="UP001301797">
    <property type="component" value="Chromosome"/>
</dbReference>
<dbReference type="KEGG" id="mefw:F1737_09570"/>
<dbReference type="Gene3D" id="3.40.50.10330">
    <property type="entry name" value="Probable inorganic polyphosphate/atp-NAD kinase, domain 1"/>
    <property type="match status" value="1"/>
</dbReference>
<dbReference type="GO" id="GO:0006741">
    <property type="term" value="P:NADP+ biosynthetic process"/>
    <property type="evidence" value="ECO:0007669"/>
    <property type="project" value="InterPro"/>
</dbReference>
<accession>A0AA97FDL5</accession>
<keyword evidence="1" id="KW-0418">Kinase</keyword>
<evidence type="ECO:0000313" key="1">
    <source>
        <dbReference type="EMBL" id="WOF16917.1"/>
    </source>
</evidence>
<dbReference type="InterPro" id="IPR016064">
    <property type="entry name" value="NAD/diacylglycerol_kinase_sf"/>
</dbReference>
<dbReference type="PIRSF" id="PIRSF016907">
    <property type="entry name" value="Kin_ATP-NAD"/>
    <property type="match status" value="1"/>
</dbReference>
<dbReference type="SUPFAM" id="SSF111331">
    <property type="entry name" value="NAD kinase/diacylglycerol kinase-like"/>
    <property type="match status" value="1"/>
</dbReference>
<organism evidence="1 2">
    <name type="scientific">Methanochimaera problematica</name>
    <dbReference type="NCBI Taxonomy" id="2609417"/>
    <lineage>
        <taxon>Archaea</taxon>
        <taxon>Methanobacteriati</taxon>
        <taxon>Methanobacteriota</taxon>
        <taxon>Stenosarchaea group</taxon>
        <taxon>Methanomicrobia</taxon>
        <taxon>Methanomicrobiales</taxon>
        <taxon>Methanomicrobiaceae</taxon>
        <taxon>Methanochimaera</taxon>
    </lineage>
</organism>
<dbReference type="InterPro" id="IPR017438">
    <property type="entry name" value="ATP-NAD_kinase_N"/>
</dbReference>
<protein>
    <submittedName>
        <fullName evidence="1">ATP-NAD kinase</fullName>
    </submittedName>
</protein>
<proteinExistence type="predicted"/>
<name>A0AA97FDL5_9EURY</name>
<reference evidence="1 2" key="1">
    <citation type="submission" date="2019-09" db="EMBL/GenBank/DDBJ databases">
        <title>The complete genome of Methanoplanus sp. FWC-SCC4.</title>
        <authorList>
            <person name="Chen S.-C."/>
            <person name="Zhou Y.-Z."/>
            <person name="Lai M.-C."/>
        </authorList>
    </citation>
    <scope>NUCLEOTIDE SEQUENCE [LARGE SCALE GENOMIC DNA]</scope>
    <source>
        <strain evidence="1 2">FWC-SCC4</strain>
    </source>
</reference>
<sequence>MKIKNSEMKKIGFLINPVAGMGGKVALKGTDGQYERALELGAEPVAEKKAAEFVRALDLSEIMFFTAGGLMGEGLLKSTGTARYKVVFNPNNPTSAEDTKKACLMMLKAGVEMIVFCGGDGTARDVVSATGDKVPLLGIPSGVKMFSGIFALTPKTGADIVNRFPDLSIVKTEVMDIDEEEYRKGRLKTVIFAEAKVPLIPQKSQGGKWVSSGSDERNRKEIGRFLAEILSDDTLYLIGAGTTAKSILDELGLSGYTLLGIDALFSGRLIGRDLSERDILKLLEGHKKAKIIISPIGAQGFILGRGNQQFSPEVLRKTGTENIIIAATNAKLMMTKELFIDTGDMDLNRSFPDSVQVICGDCMAQRVKIQKPGQ</sequence>
<dbReference type="EMBL" id="CP043875">
    <property type="protein sequence ID" value="WOF16917.1"/>
    <property type="molecule type" value="Genomic_DNA"/>
</dbReference>